<dbReference type="GO" id="GO:0008446">
    <property type="term" value="F:GDP-mannose 4,6-dehydratase activity"/>
    <property type="evidence" value="ECO:0007669"/>
    <property type="project" value="UniProtKB-EC"/>
</dbReference>
<evidence type="ECO:0000313" key="7">
    <source>
        <dbReference type="EMBL" id="KAE9020301.1"/>
    </source>
</evidence>
<gene>
    <name evidence="8" type="ORF">PR001_g4853</name>
    <name evidence="7" type="ORF">PR002_g12562</name>
    <name evidence="9" type="ORF">PR003_g12704</name>
</gene>
<dbReference type="HAMAP" id="MF_00955">
    <property type="entry name" value="GDP_Man_dehydratase"/>
    <property type="match status" value="1"/>
</dbReference>
<proteinExistence type="inferred from homology"/>
<evidence type="ECO:0000256" key="2">
    <source>
        <dbReference type="ARBA" id="ARBA00009263"/>
    </source>
</evidence>
<evidence type="ECO:0000313" key="8">
    <source>
        <dbReference type="EMBL" id="KAE9045753.1"/>
    </source>
</evidence>
<keyword evidence="11" id="KW-1185">Reference proteome</keyword>
<evidence type="ECO:0000256" key="3">
    <source>
        <dbReference type="ARBA" id="ARBA00011989"/>
    </source>
</evidence>
<dbReference type="SUPFAM" id="SSF51735">
    <property type="entry name" value="NAD(P)-binding Rossmann-fold domains"/>
    <property type="match status" value="1"/>
</dbReference>
<evidence type="ECO:0000313" key="10">
    <source>
        <dbReference type="Proteomes" id="UP000429607"/>
    </source>
</evidence>
<evidence type="ECO:0000313" key="12">
    <source>
        <dbReference type="Proteomes" id="UP000435112"/>
    </source>
</evidence>
<feature type="compositionally biased region" description="Low complexity" evidence="5">
    <location>
        <begin position="29"/>
        <end position="43"/>
    </location>
</feature>
<evidence type="ECO:0000256" key="5">
    <source>
        <dbReference type="SAM" id="MobiDB-lite"/>
    </source>
</evidence>
<dbReference type="Proteomes" id="UP000435112">
    <property type="component" value="Unassembled WGS sequence"/>
</dbReference>
<dbReference type="Proteomes" id="UP000429607">
    <property type="component" value="Unassembled WGS sequence"/>
</dbReference>
<dbReference type="EC" id="4.2.1.47" evidence="3"/>
<comment type="cofactor">
    <cofactor evidence="1">
        <name>NADP(+)</name>
        <dbReference type="ChEBI" id="CHEBI:58349"/>
    </cofactor>
</comment>
<comment type="similarity">
    <text evidence="2">Belongs to the NAD(P)-dependent epimerase/dehydratase family. GDP-mannose 4,6-dehydratase subfamily.</text>
</comment>
<dbReference type="Proteomes" id="UP000434957">
    <property type="component" value="Unassembled WGS sequence"/>
</dbReference>
<dbReference type="Gene3D" id="3.40.50.720">
    <property type="entry name" value="NAD(P)-binding Rossmann-like Domain"/>
    <property type="match status" value="1"/>
</dbReference>
<dbReference type="EMBL" id="QXFT01000774">
    <property type="protein sequence ID" value="KAE9336055.1"/>
    <property type="molecule type" value="Genomic_DNA"/>
</dbReference>
<evidence type="ECO:0000313" key="11">
    <source>
        <dbReference type="Proteomes" id="UP000434957"/>
    </source>
</evidence>
<feature type="domain" description="NAD(P)-binding" evidence="6">
    <location>
        <begin position="55"/>
        <end position="399"/>
    </location>
</feature>
<evidence type="ECO:0000313" key="9">
    <source>
        <dbReference type="EMBL" id="KAE9336055.1"/>
    </source>
</evidence>
<feature type="region of interest" description="Disordered" evidence="5">
    <location>
        <begin position="1"/>
        <end position="45"/>
    </location>
</feature>
<dbReference type="NCBIfam" id="TIGR01472">
    <property type="entry name" value="gmd"/>
    <property type="match status" value="1"/>
</dbReference>
<dbReference type="PANTHER" id="PTHR43715:SF1">
    <property type="entry name" value="GDP-MANNOSE 4,6 DEHYDRATASE"/>
    <property type="match status" value="1"/>
</dbReference>
<dbReference type="Pfam" id="PF16363">
    <property type="entry name" value="GDP_Man_Dehyd"/>
    <property type="match status" value="1"/>
</dbReference>
<evidence type="ECO:0000256" key="4">
    <source>
        <dbReference type="ARBA" id="ARBA00023239"/>
    </source>
</evidence>
<dbReference type="AlphaFoldDB" id="A0A6A3LLB5"/>
<dbReference type="GO" id="GO:0042351">
    <property type="term" value="P:'de novo' GDP-L-fucose biosynthetic process"/>
    <property type="evidence" value="ECO:0007669"/>
    <property type="project" value="TreeGrafter"/>
</dbReference>
<dbReference type="InterPro" id="IPR016040">
    <property type="entry name" value="NAD(P)-bd_dom"/>
</dbReference>
<protein>
    <recommendedName>
        <fullName evidence="3">GDP-mannose 4,6-dehydratase</fullName>
        <ecNumber evidence="3">4.2.1.47</ecNumber>
    </recommendedName>
</protein>
<name>A0A6A3LLB5_9STRA</name>
<dbReference type="OrthoDB" id="10253554at2759"/>
<dbReference type="CDD" id="cd05260">
    <property type="entry name" value="GDP_MD_SDR_e"/>
    <property type="match status" value="1"/>
</dbReference>
<sequence>MTRKSSPDAPSNACLSSSISDDKSTADHVSTTSESSTTKSVVDSCDKPDRPRVALITGITGQDGSYLSELLLAKGYTVHGLVRRSSNFNTARLEHLYRDPHDRGVRFFLHYGDLTDASNLCQIVARVRPDEVYNLGAMSHVKVSFELAEYTADVDGVGALRLLTCLRTCGLEHSTRFYQASTSELYGKVRATPQDEETPFHPRSPYGVAKQFAFWSVVNHREAYGMFAVNGILFNHESPRRGPTFVTRKITRAVVRIRAGIEKCLFVGNLDAKRDWGHARDYVECMWRMLQHDTPDDFVVATGECHSVREFVELAFAQVGLTIAWKGVRGSKDEVGVIVKDDHEPQDADLLDPDRVVVRVDPVYFRPAEVDLLCGNAKKAQRELGWTPTVRFRELVAEMVASDARELRLETHGSMKFGYNEAPTELLSQEFRGI</sequence>
<dbReference type="InterPro" id="IPR006368">
    <property type="entry name" value="GDP_Man_deHydtase"/>
</dbReference>
<dbReference type="InterPro" id="IPR036291">
    <property type="entry name" value="NAD(P)-bd_dom_sf"/>
</dbReference>
<evidence type="ECO:0000256" key="1">
    <source>
        <dbReference type="ARBA" id="ARBA00001937"/>
    </source>
</evidence>
<dbReference type="EMBL" id="QXFV01000206">
    <property type="protein sequence ID" value="KAE9045753.1"/>
    <property type="molecule type" value="Genomic_DNA"/>
</dbReference>
<evidence type="ECO:0000259" key="6">
    <source>
        <dbReference type="Pfam" id="PF16363"/>
    </source>
</evidence>
<dbReference type="Gene3D" id="3.90.25.10">
    <property type="entry name" value="UDP-galactose 4-epimerase, domain 1"/>
    <property type="match status" value="1"/>
</dbReference>
<accession>A0A6A3LLB5</accession>
<organism evidence="7 12">
    <name type="scientific">Phytophthora rubi</name>
    <dbReference type="NCBI Taxonomy" id="129364"/>
    <lineage>
        <taxon>Eukaryota</taxon>
        <taxon>Sar</taxon>
        <taxon>Stramenopiles</taxon>
        <taxon>Oomycota</taxon>
        <taxon>Peronosporomycetes</taxon>
        <taxon>Peronosporales</taxon>
        <taxon>Peronosporaceae</taxon>
        <taxon>Phytophthora</taxon>
    </lineage>
</organism>
<keyword evidence="4" id="KW-0456">Lyase</keyword>
<reference evidence="10 12" key="1">
    <citation type="submission" date="2018-09" db="EMBL/GenBank/DDBJ databases">
        <title>Genomic investigation of the strawberry pathogen Phytophthora fragariae indicates pathogenicity is determined by transcriptional variation in three key races.</title>
        <authorList>
            <person name="Adams T.M."/>
            <person name="Armitage A.D."/>
            <person name="Sobczyk M.K."/>
            <person name="Bates H.J."/>
            <person name="Dunwell J.M."/>
            <person name="Nellist C.F."/>
            <person name="Harrison R.J."/>
        </authorList>
    </citation>
    <scope>NUCLEOTIDE SEQUENCE [LARGE SCALE GENOMIC DNA]</scope>
    <source>
        <strain evidence="8 10">SCRP249</strain>
        <strain evidence="7 12">SCRP324</strain>
        <strain evidence="9 11">SCRP333</strain>
    </source>
</reference>
<dbReference type="FunFam" id="3.40.50.720:FF:000924">
    <property type="entry name" value="GDP-mannose 4,6 dehydratase"/>
    <property type="match status" value="1"/>
</dbReference>
<comment type="caution">
    <text evidence="7">The sequence shown here is derived from an EMBL/GenBank/DDBJ whole genome shotgun (WGS) entry which is preliminary data.</text>
</comment>
<dbReference type="EMBL" id="QXFU01000796">
    <property type="protein sequence ID" value="KAE9020301.1"/>
    <property type="molecule type" value="Genomic_DNA"/>
</dbReference>
<dbReference type="PANTHER" id="PTHR43715">
    <property type="entry name" value="GDP-MANNOSE 4,6-DEHYDRATASE"/>
    <property type="match status" value="1"/>
</dbReference>